<keyword evidence="2" id="KW-1185">Reference proteome</keyword>
<evidence type="ECO:0000313" key="1">
    <source>
        <dbReference type="EMBL" id="AKV03021.1"/>
    </source>
</evidence>
<proteinExistence type="predicted"/>
<gene>
    <name evidence="1" type="ORF">AKJ09_09684</name>
</gene>
<reference evidence="1 2" key="1">
    <citation type="submission" date="2015-08" db="EMBL/GenBank/DDBJ databases">
        <authorList>
            <person name="Babu N.S."/>
            <person name="Beckwith C.J."/>
            <person name="Beseler K.G."/>
            <person name="Brison A."/>
            <person name="Carone J.V."/>
            <person name="Caskin T.P."/>
            <person name="Diamond M."/>
            <person name="Durham M.E."/>
            <person name="Foxe J.M."/>
            <person name="Go M."/>
            <person name="Henderson B.A."/>
            <person name="Jones I.B."/>
            <person name="McGettigan J.A."/>
            <person name="Micheletti S.J."/>
            <person name="Nasrallah M.E."/>
            <person name="Ortiz D."/>
            <person name="Piller C.R."/>
            <person name="Privatt S.R."/>
            <person name="Schneider S.L."/>
            <person name="Sharp S."/>
            <person name="Smith T.C."/>
            <person name="Stanton J.D."/>
            <person name="Ullery H.E."/>
            <person name="Wilson R.J."/>
            <person name="Serrano M.G."/>
            <person name="Buck G."/>
            <person name="Lee V."/>
            <person name="Wang Y."/>
            <person name="Carvalho R."/>
            <person name="Voegtly L."/>
            <person name="Shi R."/>
            <person name="Duckworth R."/>
            <person name="Johnson A."/>
            <person name="Loviza R."/>
            <person name="Walstead R."/>
            <person name="Shah Z."/>
            <person name="Kiflezghi M."/>
            <person name="Wade K."/>
            <person name="Ball S.L."/>
            <person name="Bradley K.W."/>
            <person name="Asai D.J."/>
            <person name="Bowman C.A."/>
            <person name="Russell D.A."/>
            <person name="Pope W.H."/>
            <person name="Jacobs-Sera D."/>
            <person name="Hendrix R.W."/>
            <person name="Hatfull G.F."/>
        </authorList>
    </citation>
    <scope>NUCLEOTIDE SEQUENCE [LARGE SCALE GENOMIC DNA]</scope>
    <source>
        <strain evidence="1 2">DSM 27648</strain>
    </source>
</reference>
<organism evidence="1 2">
    <name type="scientific">Labilithrix luteola</name>
    <dbReference type="NCBI Taxonomy" id="1391654"/>
    <lineage>
        <taxon>Bacteria</taxon>
        <taxon>Pseudomonadati</taxon>
        <taxon>Myxococcota</taxon>
        <taxon>Polyangia</taxon>
        <taxon>Polyangiales</taxon>
        <taxon>Labilitrichaceae</taxon>
        <taxon>Labilithrix</taxon>
    </lineage>
</organism>
<dbReference type="AlphaFoldDB" id="A0A0K1QB55"/>
<dbReference type="KEGG" id="llu:AKJ09_09684"/>
<dbReference type="STRING" id="1391654.AKJ09_09684"/>
<accession>A0A0K1QB55</accession>
<dbReference type="Proteomes" id="UP000064967">
    <property type="component" value="Chromosome"/>
</dbReference>
<protein>
    <submittedName>
        <fullName evidence="1">Uncharacterized protein</fullName>
    </submittedName>
</protein>
<dbReference type="EMBL" id="CP012333">
    <property type="protein sequence ID" value="AKV03021.1"/>
    <property type="molecule type" value="Genomic_DNA"/>
</dbReference>
<sequence length="59" mass="6586">MLVVVRRHTEHVHFSPHQGRGHRLRSCAPCSSLQKTARMNFAQRGCAPSVYDARVAISA</sequence>
<name>A0A0K1QB55_9BACT</name>
<evidence type="ECO:0000313" key="2">
    <source>
        <dbReference type="Proteomes" id="UP000064967"/>
    </source>
</evidence>